<gene>
    <name evidence="2" type="ORF">BDA96_10G044000</name>
</gene>
<accession>A0A921TZL4</accession>
<feature type="domain" description="DUF1618" evidence="1">
    <location>
        <begin position="260"/>
        <end position="386"/>
    </location>
</feature>
<dbReference type="InterPro" id="IPR011676">
    <property type="entry name" value="DUF1618"/>
</dbReference>
<evidence type="ECO:0000313" key="2">
    <source>
        <dbReference type="EMBL" id="KAG0512785.1"/>
    </source>
</evidence>
<proteinExistence type="predicted"/>
<dbReference type="Gramene" id="EER87841">
    <property type="protein sequence ID" value="EER87841"/>
    <property type="gene ID" value="SORBI_3010G037800"/>
</dbReference>
<name>A0A921TZL4_SORBI</name>
<dbReference type="Pfam" id="PF07762">
    <property type="entry name" value="DUF1618"/>
    <property type="match status" value="1"/>
</dbReference>
<reference evidence="2" key="1">
    <citation type="journal article" date="2019" name="BMC Genomics">
        <title>A new reference genome for Sorghum bicolor reveals high levels of sequence similarity between sweet and grain genotypes: implications for the genetics of sugar metabolism.</title>
        <authorList>
            <person name="Cooper E.A."/>
            <person name="Brenton Z.W."/>
            <person name="Flinn B.S."/>
            <person name="Jenkins J."/>
            <person name="Shu S."/>
            <person name="Flowers D."/>
            <person name="Luo F."/>
            <person name="Wang Y."/>
            <person name="Xia P."/>
            <person name="Barry K."/>
            <person name="Daum C."/>
            <person name="Lipzen A."/>
            <person name="Yoshinaga Y."/>
            <person name="Schmutz J."/>
            <person name="Saski C."/>
            <person name="Vermerris W."/>
            <person name="Kresovich S."/>
        </authorList>
    </citation>
    <scope>NUCLEOTIDE SEQUENCE</scope>
</reference>
<dbReference type="PANTHER" id="PTHR33074">
    <property type="entry name" value="EXPRESSED PROTEIN-RELATED"/>
    <property type="match status" value="1"/>
</dbReference>
<dbReference type="AlphaFoldDB" id="A0A921TZL4"/>
<dbReference type="OMA" id="KRISCLN"/>
<comment type="caution">
    <text evidence="2">The sequence shown here is derived from an EMBL/GenBank/DDBJ whole genome shotgun (WGS) entry which is preliminary data.</text>
</comment>
<evidence type="ECO:0000259" key="1">
    <source>
        <dbReference type="Pfam" id="PF07762"/>
    </source>
</evidence>
<reference evidence="2" key="2">
    <citation type="submission" date="2020-10" db="EMBL/GenBank/DDBJ databases">
        <authorList>
            <person name="Cooper E.A."/>
            <person name="Brenton Z.W."/>
            <person name="Flinn B.S."/>
            <person name="Jenkins J."/>
            <person name="Shu S."/>
            <person name="Flowers D."/>
            <person name="Luo F."/>
            <person name="Wang Y."/>
            <person name="Xia P."/>
            <person name="Barry K."/>
            <person name="Daum C."/>
            <person name="Lipzen A."/>
            <person name="Yoshinaga Y."/>
            <person name="Schmutz J."/>
            <person name="Saski C."/>
            <person name="Vermerris W."/>
            <person name="Kresovich S."/>
        </authorList>
    </citation>
    <scope>NUCLEOTIDE SEQUENCE</scope>
</reference>
<protein>
    <recommendedName>
        <fullName evidence="1">DUF1618 domain-containing protein</fullName>
    </recommendedName>
</protein>
<sequence>MAATFLSSPVPKKARLLPCSPDPKKAVLFPGWVLLDRVGRTHCYDDPDAAASAVGDDATAVAVHTTSGQSGYLSFTLRAPPLVSYLDLHWPYGMPESMFFHPPAYPFVLSADENHVLLRIGLRNQSREGPNIFVYTVGASSRPLLRRLPACTKMAQGLAGRNEFMLVDTNIGILCRSGHQDDNYVVADLIVSWKAPRGHQDDYFKPSQVIASLCVFSASEGEWTVKEMLAPQPHGQGEGEFPVLWECDRVLPFAGRFLCWIDYYSGILLCDLSNDKAPVLYYKPFPGKQYPDEDHLNRGWPEAFRSVSVSQGMMRFVDIDKEGGQTSGLTITVWNFEIAGNNLTWEMQNVINLSDLWAQQGYQFEHLPCRAPEFPAVAKNDPDVLCCILREHELFHPGKVWIITIDMKHAAFQSCFRYVGEQIVGCNEDLDMDSDCIGSLLPTDFSKFLNSPSGNYS</sequence>
<dbReference type="Proteomes" id="UP000807115">
    <property type="component" value="Chromosome 10"/>
</dbReference>
<dbReference type="EMBL" id="CM027689">
    <property type="protein sequence ID" value="KAG0512785.1"/>
    <property type="molecule type" value="Genomic_DNA"/>
</dbReference>
<dbReference type="OrthoDB" id="683831at2759"/>
<organism evidence="2 3">
    <name type="scientific">Sorghum bicolor</name>
    <name type="common">Sorghum</name>
    <name type="synonym">Sorghum vulgare</name>
    <dbReference type="NCBI Taxonomy" id="4558"/>
    <lineage>
        <taxon>Eukaryota</taxon>
        <taxon>Viridiplantae</taxon>
        <taxon>Streptophyta</taxon>
        <taxon>Embryophyta</taxon>
        <taxon>Tracheophyta</taxon>
        <taxon>Spermatophyta</taxon>
        <taxon>Magnoliopsida</taxon>
        <taxon>Liliopsida</taxon>
        <taxon>Poales</taxon>
        <taxon>Poaceae</taxon>
        <taxon>PACMAD clade</taxon>
        <taxon>Panicoideae</taxon>
        <taxon>Andropogonodae</taxon>
        <taxon>Andropogoneae</taxon>
        <taxon>Sorghinae</taxon>
        <taxon>Sorghum</taxon>
    </lineage>
</organism>
<evidence type="ECO:0000313" key="3">
    <source>
        <dbReference type="Proteomes" id="UP000807115"/>
    </source>
</evidence>
<dbReference type="PANTHER" id="PTHR33074:SF93">
    <property type="entry name" value="DUF1618 DOMAIN-CONTAINING PROTEIN"/>
    <property type="match status" value="1"/>
</dbReference>